<dbReference type="EMBL" id="JAECZA010000289">
    <property type="protein sequence ID" value="MBH8577596.1"/>
    <property type="molecule type" value="Genomic_DNA"/>
</dbReference>
<reference evidence="4 5" key="1">
    <citation type="journal article" date="2021" name="Int. J. Syst. Evol. Microbiol.">
        <title>Amazonocrinis nigriterrae gen. nov., sp. nov., Atlanticothrix silvestris gen. nov., sp. nov. and Dendronalium phyllosphericum gen. nov., sp. nov., nostocacean cyanobacteria from Brazilian environments.</title>
        <authorList>
            <person name="Alvarenga D.O."/>
            <person name="Andreote A.P.D."/>
            <person name="Branco L.H.Z."/>
            <person name="Delbaje E."/>
            <person name="Cruz R.B."/>
            <person name="Varani A.M."/>
            <person name="Fiore M.F."/>
        </authorList>
    </citation>
    <scope>NUCLEOTIDE SEQUENCE [LARGE SCALE GENOMIC DNA]</scope>
    <source>
        <strain evidence="4 5">CENA369</strain>
    </source>
</reference>
<dbReference type="RefSeq" id="WP_214436282.1">
    <property type="nucleotide sequence ID" value="NZ_CAWPUQ010000225.1"/>
</dbReference>
<dbReference type="CDD" id="cd02696">
    <property type="entry name" value="MurNAc-LAA"/>
    <property type="match status" value="1"/>
</dbReference>
<name>A0A8J7IIN7_9NOST</name>
<dbReference type="Gene3D" id="3.40.630.40">
    <property type="entry name" value="Zn-dependent exopeptidases"/>
    <property type="match status" value="1"/>
</dbReference>
<feature type="chain" id="PRO_5035315169" evidence="2">
    <location>
        <begin position="24"/>
        <end position="610"/>
    </location>
</feature>
<dbReference type="FunFam" id="3.40.630.40:FF:000005">
    <property type="entry name" value="N-acetylmuramoyl-L-alanine amidase (AmiA)"/>
    <property type="match status" value="1"/>
</dbReference>
<dbReference type="AlphaFoldDB" id="A0A8J7IIN7"/>
<dbReference type="Proteomes" id="UP000662314">
    <property type="component" value="Unassembled WGS sequence"/>
</dbReference>
<dbReference type="SUPFAM" id="SSF53187">
    <property type="entry name" value="Zn-dependent exopeptidases"/>
    <property type="match status" value="1"/>
</dbReference>
<protein>
    <submittedName>
        <fullName evidence="4">N-acetylmuramoyl-L-alanine amidase</fullName>
    </submittedName>
</protein>
<proteinExistence type="predicted"/>
<evidence type="ECO:0000256" key="2">
    <source>
        <dbReference type="SAM" id="SignalP"/>
    </source>
</evidence>
<dbReference type="GO" id="GO:0008745">
    <property type="term" value="F:N-acetylmuramoyl-L-alanine amidase activity"/>
    <property type="evidence" value="ECO:0007669"/>
    <property type="project" value="InterPro"/>
</dbReference>
<gene>
    <name evidence="4" type="ORF">I8752_32450</name>
</gene>
<evidence type="ECO:0000313" key="4">
    <source>
        <dbReference type="EMBL" id="MBH8577596.1"/>
    </source>
</evidence>
<dbReference type="Pfam" id="PF01520">
    <property type="entry name" value="Amidase_3"/>
    <property type="match status" value="1"/>
</dbReference>
<keyword evidence="2" id="KW-0732">Signal</keyword>
<dbReference type="PANTHER" id="PTHR30404:SF0">
    <property type="entry name" value="N-ACETYLMURAMOYL-L-ALANINE AMIDASE AMIC"/>
    <property type="match status" value="1"/>
</dbReference>
<feature type="domain" description="MurNAc-LAA" evidence="3">
    <location>
        <begin position="495"/>
        <end position="604"/>
    </location>
</feature>
<dbReference type="InterPro" id="IPR002508">
    <property type="entry name" value="MurNAc-LAA_cat"/>
</dbReference>
<dbReference type="GO" id="GO:0030288">
    <property type="term" value="C:outer membrane-bounded periplasmic space"/>
    <property type="evidence" value="ECO:0007669"/>
    <property type="project" value="TreeGrafter"/>
</dbReference>
<dbReference type="InterPro" id="IPR050695">
    <property type="entry name" value="N-acetylmuramoyl_amidase_3"/>
</dbReference>
<comment type="caution">
    <text evidence="4">The sequence shown here is derived from an EMBL/GenBank/DDBJ whole genome shotgun (WGS) entry which is preliminary data.</text>
</comment>
<organism evidence="4 5">
    <name type="scientific">Dendronalium phyllosphericum CENA369</name>
    <dbReference type="NCBI Taxonomy" id="1725256"/>
    <lineage>
        <taxon>Bacteria</taxon>
        <taxon>Bacillati</taxon>
        <taxon>Cyanobacteriota</taxon>
        <taxon>Cyanophyceae</taxon>
        <taxon>Nostocales</taxon>
        <taxon>Nostocaceae</taxon>
        <taxon>Dendronalium</taxon>
        <taxon>Dendronalium phyllosphericum</taxon>
    </lineage>
</organism>
<dbReference type="Pfam" id="PF11741">
    <property type="entry name" value="AMIN"/>
    <property type="match status" value="2"/>
</dbReference>
<dbReference type="Gene3D" id="2.60.40.3500">
    <property type="match status" value="1"/>
</dbReference>
<dbReference type="PANTHER" id="PTHR30404">
    <property type="entry name" value="N-ACETYLMURAMOYL-L-ALANINE AMIDASE"/>
    <property type="match status" value="1"/>
</dbReference>
<evidence type="ECO:0000259" key="3">
    <source>
        <dbReference type="SMART" id="SM00646"/>
    </source>
</evidence>
<dbReference type="GO" id="GO:0009253">
    <property type="term" value="P:peptidoglycan catabolic process"/>
    <property type="evidence" value="ECO:0007669"/>
    <property type="project" value="InterPro"/>
</dbReference>
<accession>A0A8J7IIN7</accession>
<evidence type="ECO:0000256" key="1">
    <source>
        <dbReference type="ARBA" id="ARBA00022801"/>
    </source>
</evidence>
<dbReference type="SMART" id="SM00646">
    <property type="entry name" value="Ami_3"/>
    <property type="match status" value="1"/>
</dbReference>
<keyword evidence="1" id="KW-0378">Hydrolase</keyword>
<sequence>MKIHWLLPSTILSIAILTSPALAAKLESWRFDGVSKQLEFTTDDAVQPQAQLIFNPTRLVIDLPGTTLGKPSFTQSVGGAIRAIRFGQFDEQKTRIVVELNPGYTLDPQLVKFTSRTGNQWVVQLPSPERVETTSPVSGIYSVVTDGIAQTTSQTNIIENLQVTGDGFFIRTHGNNHSQIEVNRSDNRSVIDINIKGATLSPSLQQQQSIDRYGVNSIQFTQLQSAIPTVRMTLHIDKNSPNWRATVSGSDGIVVLPDSGVVKSQQSNNQPDSVTQLPTSPSTIESVELASNGTQLLIRSDRSLSNVTSNWDRQTTLYRIAIPNAKLANNITGPTLNANSPVLRVRLQQQERETVVIYIQPASRVQIKQLNQINSQILALEFQRQRLVSPPSTSITKLPVPFPPLPTPFPDPDSPPTTASEISQPITRSPKGRILIVIDPGHGGKDAGAIGLQGLQEKDVILRIGKKVASLLEQNGIKVIMTRDADYFVDLAPRVVMAEHAHADLFVSIHANSIDNNPSANGLETYHYDRGYRLAQVVHKSILQGIPTLKDRGVKRARFYVLRKNTMPAILIETGFVTGSEDNPRLANPEYDNRMAEAIVRGILRYLQQR</sequence>
<keyword evidence="5" id="KW-1185">Reference proteome</keyword>
<evidence type="ECO:0000313" key="5">
    <source>
        <dbReference type="Proteomes" id="UP000662314"/>
    </source>
</evidence>
<dbReference type="InterPro" id="IPR021731">
    <property type="entry name" value="AMIN_dom"/>
</dbReference>
<feature type="signal peptide" evidence="2">
    <location>
        <begin position="1"/>
        <end position="23"/>
    </location>
</feature>